<protein>
    <submittedName>
        <fullName evidence="1">Uncharacterized protein</fullName>
    </submittedName>
</protein>
<evidence type="ECO:0000313" key="1">
    <source>
        <dbReference type="EMBL" id="SVB52911.1"/>
    </source>
</evidence>
<reference evidence="1" key="1">
    <citation type="submission" date="2018-05" db="EMBL/GenBank/DDBJ databases">
        <authorList>
            <person name="Lanie J.A."/>
            <person name="Ng W.-L."/>
            <person name="Kazmierczak K.M."/>
            <person name="Andrzejewski T.M."/>
            <person name="Davidsen T.M."/>
            <person name="Wayne K.J."/>
            <person name="Tettelin H."/>
            <person name="Glass J.I."/>
            <person name="Rusch D."/>
            <person name="Podicherti R."/>
            <person name="Tsui H.-C.T."/>
            <person name="Winkler M.E."/>
        </authorList>
    </citation>
    <scope>NUCLEOTIDE SEQUENCE</scope>
</reference>
<sequence length="102" mass="11589">MSQLSVNNSETVVCFKGINHRLFIDGLGFDFRNFIIQENGYAELELTGPEDPLYTLLDFEEPRVIYVVSRVGVKELILQGCIIKEIEGDTCTLLYSKLQLKS</sequence>
<name>A0A382ESG1_9ZZZZ</name>
<proteinExistence type="predicted"/>
<gene>
    <name evidence="1" type="ORF">METZ01_LOCUS205765</name>
</gene>
<dbReference type="AlphaFoldDB" id="A0A382ESG1"/>
<dbReference type="EMBL" id="UINC01045762">
    <property type="protein sequence ID" value="SVB52911.1"/>
    <property type="molecule type" value="Genomic_DNA"/>
</dbReference>
<accession>A0A382ESG1</accession>
<organism evidence="1">
    <name type="scientific">marine metagenome</name>
    <dbReference type="NCBI Taxonomy" id="408172"/>
    <lineage>
        <taxon>unclassified sequences</taxon>
        <taxon>metagenomes</taxon>
        <taxon>ecological metagenomes</taxon>
    </lineage>
</organism>